<name>A0A2P2QL09_RHIMU</name>
<evidence type="ECO:0000313" key="1">
    <source>
        <dbReference type="EMBL" id="MBX67653.1"/>
    </source>
</evidence>
<proteinExistence type="predicted"/>
<accession>A0A2P2QL09</accession>
<dbReference type="EMBL" id="GGEC01087169">
    <property type="protein sequence ID" value="MBX67653.1"/>
    <property type="molecule type" value="Transcribed_RNA"/>
</dbReference>
<dbReference type="AlphaFoldDB" id="A0A2P2QL09"/>
<protein>
    <submittedName>
        <fullName evidence="1">Uncharacterized protein</fullName>
    </submittedName>
</protein>
<reference evidence="1" key="1">
    <citation type="submission" date="2018-02" db="EMBL/GenBank/DDBJ databases">
        <title>Rhizophora mucronata_Transcriptome.</title>
        <authorList>
            <person name="Meera S.P."/>
            <person name="Sreeshan A."/>
            <person name="Augustine A."/>
        </authorList>
    </citation>
    <scope>NUCLEOTIDE SEQUENCE</scope>
    <source>
        <tissue evidence="1">Leaf</tissue>
    </source>
</reference>
<organism evidence="1">
    <name type="scientific">Rhizophora mucronata</name>
    <name type="common">Asiatic mangrove</name>
    <dbReference type="NCBI Taxonomy" id="61149"/>
    <lineage>
        <taxon>Eukaryota</taxon>
        <taxon>Viridiplantae</taxon>
        <taxon>Streptophyta</taxon>
        <taxon>Embryophyta</taxon>
        <taxon>Tracheophyta</taxon>
        <taxon>Spermatophyta</taxon>
        <taxon>Magnoliopsida</taxon>
        <taxon>eudicotyledons</taxon>
        <taxon>Gunneridae</taxon>
        <taxon>Pentapetalae</taxon>
        <taxon>rosids</taxon>
        <taxon>fabids</taxon>
        <taxon>Malpighiales</taxon>
        <taxon>Rhizophoraceae</taxon>
        <taxon>Rhizophora</taxon>
    </lineage>
</organism>
<sequence>MKSGDTALRKSTSELAIRTMSQTIKVKNVKAAKEGLSPTSQYTGTAKRTATANRNGRKITVLAIM</sequence>